<reference evidence="7 8" key="1">
    <citation type="submission" date="2024-10" db="EMBL/GenBank/DDBJ databases">
        <title>Updated reference genomes for cyclostephanoid diatoms.</title>
        <authorList>
            <person name="Roberts W.R."/>
            <person name="Alverson A.J."/>
        </authorList>
    </citation>
    <scope>NUCLEOTIDE SEQUENCE [LARGE SCALE GENOMIC DNA]</scope>
    <source>
        <strain evidence="7 8">AJA228-03</strain>
    </source>
</reference>
<comment type="caution">
    <text evidence="7">The sequence shown here is derived from an EMBL/GenBank/DDBJ whole genome shotgun (WGS) entry which is preliminary data.</text>
</comment>
<keyword evidence="8" id="KW-1185">Reference proteome</keyword>
<dbReference type="Proteomes" id="UP001530377">
    <property type="component" value="Unassembled WGS sequence"/>
</dbReference>
<dbReference type="SUPFAM" id="SSF102114">
    <property type="entry name" value="Radical SAM enzymes"/>
    <property type="match status" value="1"/>
</dbReference>
<accession>A0ABD3RI92</accession>
<feature type="region of interest" description="Disordered" evidence="5">
    <location>
        <begin position="39"/>
        <end position="75"/>
    </location>
</feature>
<dbReference type="Gene3D" id="3.30.750.200">
    <property type="match status" value="1"/>
</dbReference>
<dbReference type="InterPro" id="IPR058240">
    <property type="entry name" value="rSAM_sf"/>
</dbReference>
<dbReference type="InterPro" id="IPR006638">
    <property type="entry name" value="Elp3/MiaA/NifB-like_rSAM"/>
</dbReference>
<dbReference type="SFLD" id="SFLDG01065">
    <property type="entry name" value="anaerobic_coproporphyrinogen-I"/>
    <property type="match status" value="1"/>
</dbReference>
<gene>
    <name evidence="7" type="ORF">ACHAXA_005317</name>
</gene>
<evidence type="ECO:0000313" key="7">
    <source>
        <dbReference type="EMBL" id="KAL3811416.1"/>
    </source>
</evidence>
<feature type="compositionally biased region" description="Polar residues" evidence="5">
    <location>
        <begin position="438"/>
        <end position="451"/>
    </location>
</feature>
<organism evidence="7 8">
    <name type="scientific">Cyclostephanos tholiformis</name>
    <dbReference type="NCBI Taxonomy" id="382380"/>
    <lineage>
        <taxon>Eukaryota</taxon>
        <taxon>Sar</taxon>
        <taxon>Stramenopiles</taxon>
        <taxon>Ochrophyta</taxon>
        <taxon>Bacillariophyta</taxon>
        <taxon>Coscinodiscophyceae</taxon>
        <taxon>Thalassiosirophycidae</taxon>
        <taxon>Stephanodiscales</taxon>
        <taxon>Stephanodiscaceae</taxon>
        <taxon>Cyclostephanos</taxon>
    </lineage>
</organism>
<dbReference type="PROSITE" id="PS51918">
    <property type="entry name" value="RADICAL_SAM"/>
    <property type="match status" value="1"/>
</dbReference>
<evidence type="ECO:0000313" key="8">
    <source>
        <dbReference type="Proteomes" id="UP001530377"/>
    </source>
</evidence>
<dbReference type="SFLD" id="SFLDF00562">
    <property type="entry name" value="HemN-like__clustered_with_heat"/>
    <property type="match status" value="1"/>
</dbReference>
<evidence type="ECO:0000256" key="5">
    <source>
        <dbReference type="SAM" id="MobiDB-lite"/>
    </source>
</evidence>
<comment type="similarity">
    <text evidence="1">Belongs to the anaerobic coproporphyrinogen-III oxidase family. HemW subfamily.</text>
</comment>
<dbReference type="InterPro" id="IPR034505">
    <property type="entry name" value="Coproporphyrinogen-III_oxidase"/>
</dbReference>
<sequence length="567" mass="63088">MAIRGPRHYCILIALSTQSALSFPAPSFIRHSSRASLDDGGRYPIRPSHHSHDGRRCDDDDDDDDDGCNHEDDDDSTEGIGLYVHIPYCRRRCNYCDFAIVPVGETAGDAGFERMDRAYVRAVLDEIEVLSSTSSSDGTGGGGDVASTWNKLRSVYFGGGTPSLAPPSTLSAILDGIRRGFELLDGAEVTIEMDPGTFDEYYLGAVRDMGFNRISLGVQSFDDSILETLGRAHRRADVHRSVEMIGGVFGPEGANYSIDLMSGVPGLTLAGWTETLHEALRMRPMPSHLSLYDLQLEEGTTFGRWYGVERNGGGVVVAPRSTPSYPSRPALPSSEDTAFMYAYASGYLRYRDYEHYEISSYAYRDSARGGDGERRRRRRGSNRSRHNQIYWEYNGHWHAVGLGATSNLNGERYARPRAMSDYISWTKVLKRDFATRSGEGNANATTRTSPPWLNGGMRFKSEPRVDEDNNFDDRLLDIVMTRLRTSEGLDLDWVANHGGYSRTHIEAILRGFELALDLKLGHKDAGKVDGMYGSIRLNDPKGFLFSNHLISNIFMELSELDSGRVKS</sequence>
<evidence type="ECO:0000256" key="1">
    <source>
        <dbReference type="ARBA" id="ARBA00006100"/>
    </source>
</evidence>
<dbReference type="PANTHER" id="PTHR13932">
    <property type="entry name" value="COPROPORPHYRINIGEN III OXIDASE"/>
    <property type="match status" value="1"/>
</dbReference>
<comment type="function">
    <text evidence="4">May be a heme chaperone, appears to bind heme. Homologous bacterial proteins do not have oxygen-independent coproporphyrinogen-III oxidase activity. Binds 1 [4Fe-4S] cluster. The cluster is coordinated with 3 cysteines and an exchangeable S-adenosyl-L-methionine.</text>
</comment>
<proteinExistence type="inferred from homology"/>
<feature type="compositionally biased region" description="Acidic residues" evidence="5">
    <location>
        <begin position="59"/>
        <end position="75"/>
    </location>
</feature>
<dbReference type="InterPro" id="IPR007197">
    <property type="entry name" value="rSAM"/>
</dbReference>
<evidence type="ECO:0000256" key="4">
    <source>
        <dbReference type="ARBA" id="ARBA00045130"/>
    </source>
</evidence>
<protein>
    <recommendedName>
        <fullName evidence="2">Radical S-adenosyl methionine domain-containing protein 1, mitochondrial</fullName>
    </recommendedName>
    <alternativeName>
        <fullName evidence="3">Putative heme chaperone</fullName>
    </alternativeName>
</protein>
<evidence type="ECO:0000259" key="6">
    <source>
        <dbReference type="PROSITE" id="PS51918"/>
    </source>
</evidence>
<dbReference type="EMBL" id="JALLPB020000263">
    <property type="protein sequence ID" value="KAL3811416.1"/>
    <property type="molecule type" value="Genomic_DNA"/>
</dbReference>
<dbReference type="SFLD" id="SFLDS00029">
    <property type="entry name" value="Radical_SAM"/>
    <property type="match status" value="1"/>
</dbReference>
<name>A0ABD3RI92_9STRA</name>
<feature type="region of interest" description="Disordered" evidence="5">
    <location>
        <begin position="437"/>
        <end position="457"/>
    </location>
</feature>
<dbReference type="PANTHER" id="PTHR13932:SF5">
    <property type="entry name" value="RADICAL S-ADENOSYL METHIONINE DOMAIN-CONTAINING PROTEIN 1, MITOCHONDRIAL"/>
    <property type="match status" value="1"/>
</dbReference>
<evidence type="ECO:0000256" key="2">
    <source>
        <dbReference type="ARBA" id="ARBA00014678"/>
    </source>
</evidence>
<dbReference type="Pfam" id="PF04055">
    <property type="entry name" value="Radical_SAM"/>
    <property type="match status" value="1"/>
</dbReference>
<evidence type="ECO:0000256" key="3">
    <source>
        <dbReference type="ARBA" id="ARBA00033094"/>
    </source>
</evidence>
<dbReference type="InterPro" id="IPR004559">
    <property type="entry name" value="HemW-like"/>
</dbReference>
<dbReference type="SMART" id="SM00729">
    <property type="entry name" value="Elp3"/>
    <property type="match status" value="1"/>
</dbReference>
<feature type="domain" description="Radical SAM core" evidence="6">
    <location>
        <begin position="74"/>
        <end position="326"/>
    </location>
</feature>
<dbReference type="AlphaFoldDB" id="A0ABD3RI92"/>